<evidence type="ECO:0000313" key="4">
    <source>
        <dbReference type="Proteomes" id="UP000663832"/>
    </source>
</evidence>
<evidence type="ECO:0000313" key="3">
    <source>
        <dbReference type="EMBL" id="CAF1141998.1"/>
    </source>
</evidence>
<dbReference type="AlphaFoldDB" id="A0A813MFQ4"/>
<dbReference type="InterPro" id="IPR059141">
    <property type="entry name" value="Beta-prop_Nup120_160"/>
</dbReference>
<organism evidence="2 5">
    <name type="scientific">Adineta steineri</name>
    <dbReference type="NCBI Taxonomy" id="433720"/>
    <lineage>
        <taxon>Eukaryota</taxon>
        <taxon>Metazoa</taxon>
        <taxon>Spiralia</taxon>
        <taxon>Gnathifera</taxon>
        <taxon>Rotifera</taxon>
        <taxon>Eurotatoria</taxon>
        <taxon>Bdelloidea</taxon>
        <taxon>Adinetida</taxon>
        <taxon>Adinetidae</taxon>
        <taxon>Adineta</taxon>
    </lineage>
</organism>
<dbReference type="OrthoDB" id="10028776at2759"/>
<evidence type="ECO:0000313" key="2">
    <source>
        <dbReference type="EMBL" id="CAF0720652.1"/>
    </source>
</evidence>
<dbReference type="Proteomes" id="UP000663832">
    <property type="component" value="Unassembled WGS sequence"/>
</dbReference>
<evidence type="ECO:0000313" key="5">
    <source>
        <dbReference type="Proteomes" id="UP000663877"/>
    </source>
</evidence>
<sequence length="1140" mass="133630">MTTDSSNIAITQHVATLLDDLITWRTIGNKQSDIRETTNIQPHGGAWMPADRSFDRILFWRTVENNSFQLFEYSMSRNLLHNALQIQFGVSTTVLPNVFIVELPDRKEICLMFVTHIGVYRWILKHPTLSNIGQLEQPQSILADITDDYLNNRNHFYRHDLQLYSQVTCAYTNDHLIYALYNEIETIILRFDNQDHLSSPQQIIFPKRQSSGLFNFLWNPNKSVTPTQQNQPLIAGQTTIIYSTMTMTIILYDNGQLRFLSDQLDTIIHEYNLSTDLPRLSSKIPTKMFLDYCQYETFSDELVTRLFVILDSNELLHLLIYEFQYDSSENFQFSLYQNKTYSKSLQSTDHANLPHGSSLTSVTCTNDRILFHLLTNQNRSILLLIHYELKTTNYEQFIQLPTDSNEKIINDDSTTIDDIERRLKSPGQFTIDMIKDALWITFNLNLDEYNQSWTSLTQILQQLPIIIQSLCNDHCEENSIRNEDRLQILTKFWQNLYSTLIDLRAHALVLYGCRIFDERQLIIIIHKSAVSLYSMSKAALPINPKYSRYVKDIELLVKTSDDETIARIDDDLFNETSANEQQLNTQQLIRIQKHLEPIVNNDQLTEIFQSIYDKHSSKINSNEINNNIFSSKIARRLIVLVFVQLCHERIHQIERLNKLIPLIFRTNHIRINSHRIEKLQDQILPYLQDLLQIYQILLWLSSCGIESSSITVDDRDLFIENLVFQQSQQRYKTRIGNQSLIEQVLMDNYPQEQILPDADNWFQIILHSIDNLLTLVWPNNDFLITYLPSRHQWTILDQYCGKFSWFKELNSARQFFHALTFYRSGTNIETATRHLAAVLKELHTDPLLLKMFGQQTIPELFYIEWIREYLKYFGQSQHVASFLHQSLQSSYSPDIRALIIKELFKTSIDLKNFDDAFWCIQNTNDYLSQKQFTFEYALAICSLSNEQSLYRLQTLVQYQRDKLGYIDFELLAYLERTCVETQPIQSSHVYALYEIYKTIKLPLKMAQIMYHYGCLINDIKEQKNVFQLAYDALSTIQQTNDSTDRLFIYPINYEYNSLAPLHTDDNSSQLISIDECRQKLAIISAIYTLKTNRSSATVQITDTMHPTQLSGLLAKFHYHTEAQQLLDAFHINKSSMYFVH</sequence>
<accession>A0A813MFQ4</accession>
<dbReference type="Proteomes" id="UP000663877">
    <property type="component" value="Unassembled WGS sequence"/>
</dbReference>
<dbReference type="Pfam" id="PF11715">
    <property type="entry name" value="Beta-prop_Nup120_160"/>
    <property type="match status" value="1"/>
</dbReference>
<proteinExistence type="predicted"/>
<dbReference type="EMBL" id="CAJNOI010000001">
    <property type="protein sequence ID" value="CAF0720652.1"/>
    <property type="molecule type" value="Genomic_DNA"/>
</dbReference>
<comment type="caution">
    <text evidence="2">The sequence shown here is derived from an EMBL/GenBank/DDBJ whole genome shotgun (WGS) entry which is preliminary data.</text>
</comment>
<keyword evidence="4" id="KW-1185">Reference proteome</keyword>
<reference evidence="2" key="1">
    <citation type="submission" date="2021-02" db="EMBL/GenBank/DDBJ databases">
        <authorList>
            <person name="Nowell W R."/>
        </authorList>
    </citation>
    <scope>NUCLEOTIDE SEQUENCE</scope>
</reference>
<protein>
    <recommendedName>
        <fullName evidence="1">Nucleoporin Nup120/160 beta-propeller domain-containing protein</fullName>
    </recommendedName>
</protein>
<feature type="domain" description="Nucleoporin Nup120/160 beta-propeller" evidence="1">
    <location>
        <begin position="56"/>
        <end position="532"/>
    </location>
</feature>
<evidence type="ECO:0000259" key="1">
    <source>
        <dbReference type="Pfam" id="PF11715"/>
    </source>
</evidence>
<dbReference type="EMBL" id="CAJNOM010000149">
    <property type="protein sequence ID" value="CAF1141998.1"/>
    <property type="molecule type" value="Genomic_DNA"/>
</dbReference>
<gene>
    <name evidence="2" type="ORF">BJG266_LOCUS234</name>
    <name evidence="3" type="ORF">QVE165_LOCUS22530</name>
</gene>
<name>A0A813MFQ4_9BILA</name>